<dbReference type="EMBL" id="VDGH01000003">
    <property type="protein sequence ID" value="TQR15094.1"/>
    <property type="molecule type" value="Genomic_DNA"/>
</dbReference>
<name>A0A544TCB3_9BACI</name>
<evidence type="ECO:0008006" key="3">
    <source>
        <dbReference type="Google" id="ProtNLM"/>
    </source>
</evidence>
<comment type="caution">
    <text evidence="1">The sequence shown here is derived from an EMBL/GenBank/DDBJ whole genome shotgun (WGS) entry which is preliminary data.</text>
</comment>
<gene>
    <name evidence="1" type="ORF">FG382_06400</name>
</gene>
<dbReference type="AlphaFoldDB" id="A0A544TCB3"/>
<reference evidence="1 2" key="1">
    <citation type="submission" date="2019-05" db="EMBL/GenBank/DDBJ databases">
        <title>Psychrobacillus vulpis sp. nov., a new species isolated from feces of a red fox that inhabits in The Tablas de Daimiel Natural Park, Albacete, Spain.</title>
        <authorList>
            <person name="Rodriguez M."/>
            <person name="Reina J.C."/>
            <person name="Bejar V."/>
            <person name="Llamas I."/>
        </authorList>
    </citation>
    <scope>NUCLEOTIDE SEQUENCE [LARGE SCALE GENOMIC DNA]</scope>
    <source>
        <strain evidence="1 2">NEAU-3TGS17</strain>
    </source>
</reference>
<dbReference type="RefSeq" id="WP_142538074.1">
    <property type="nucleotide sequence ID" value="NZ_BMIE01000001.1"/>
</dbReference>
<proteinExistence type="predicted"/>
<organism evidence="1 2">
    <name type="scientific">Psychrobacillus lasiicapitis</name>
    <dbReference type="NCBI Taxonomy" id="1636719"/>
    <lineage>
        <taxon>Bacteria</taxon>
        <taxon>Bacillati</taxon>
        <taxon>Bacillota</taxon>
        <taxon>Bacilli</taxon>
        <taxon>Bacillales</taxon>
        <taxon>Bacillaceae</taxon>
        <taxon>Psychrobacillus</taxon>
    </lineage>
</organism>
<evidence type="ECO:0000313" key="1">
    <source>
        <dbReference type="EMBL" id="TQR15094.1"/>
    </source>
</evidence>
<protein>
    <recommendedName>
        <fullName evidence="3">YjzC family protein</fullName>
    </recommendedName>
</protein>
<dbReference type="OrthoDB" id="2622097at2"/>
<evidence type="ECO:0000313" key="2">
    <source>
        <dbReference type="Proteomes" id="UP000317316"/>
    </source>
</evidence>
<accession>A0A544TCB3</accession>
<dbReference type="Proteomes" id="UP000317316">
    <property type="component" value="Unassembled WGS sequence"/>
</dbReference>
<keyword evidence="2" id="KW-1185">Reference proteome</keyword>
<sequence>MQNMYEHQTDDIVQETGDYTCEEGITKKLYKGDKFPSCPQSEIATNWKHAEGHVHKTGEVVPESGKYIDANGHEMPLVKGDVFLTSPKTGEEIEWRHAGK</sequence>